<organism evidence="4 5">
    <name type="scientific">Fragilariopsis cylindrus CCMP1102</name>
    <dbReference type="NCBI Taxonomy" id="635003"/>
    <lineage>
        <taxon>Eukaryota</taxon>
        <taxon>Sar</taxon>
        <taxon>Stramenopiles</taxon>
        <taxon>Ochrophyta</taxon>
        <taxon>Bacillariophyta</taxon>
        <taxon>Bacillariophyceae</taxon>
        <taxon>Bacillariophycidae</taxon>
        <taxon>Bacillariales</taxon>
        <taxon>Bacillariaceae</taxon>
        <taxon>Fragilariopsis</taxon>
    </lineage>
</organism>
<dbReference type="GO" id="GO:0005739">
    <property type="term" value="C:mitochondrion"/>
    <property type="evidence" value="ECO:0007669"/>
    <property type="project" value="TreeGrafter"/>
</dbReference>
<dbReference type="Pfam" id="PF00753">
    <property type="entry name" value="Lactamase_B"/>
    <property type="match status" value="1"/>
</dbReference>
<gene>
    <name evidence="4" type="ORF">FRACYDRAFT_262126</name>
</gene>
<dbReference type="SUPFAM" id="SSF56281">
    <property type="entry name" value="Metallo-hydrolase/oxidoreductase"/>
    <property type="match status" value="1"/>
</dbReference>
<dbReference type="SMART" id="SM00849">
    <property type="entry name" value="Lactamase_B"/>
    <property type="match status" value="1"/>
</dbReference>
<name>A0A1E7FA36_9STRA</name>
<dbReference type="Proteomes" id="UP000095751">
    <property type="component" value="Unassembled WGS sequence"/>
</dbReference>
<keyword evidence="4" id="KW-0378">Hydrolase</keyword>
<feature type="compositionally biased region" description="Low complexity" evidence="2">
    <location>
        <begin position="116"/>
        <end position="129"/>
    </location>
</feature>
<dbReference type="GO" id="GO:0006749">
    <property type="term" value="P:glutathione metabolic process"/>
    <property type="evidence" value="ECO:0007669"/>
    <property type="project" value="InterPro"/>
</dbReference>
<keyword evidence="5" id="KW-1185">Reference proteome</keyword>
<dbReference type="PANTHER" id="PTHR43084:SF1">
    <property type="entry name" value="PERSULFIDE DIOXYGENASE ETHE1, MITOCHONDRIAL"/>
    <property type="match status" value="1"/>
</dbReference>
<dbReference type="GO" id="GO:0070813">
    <property type="term" value="P:hydrogen sulfide metabolic process"/>
    <property type="evidence" value="ECO:0007669"/>
    <property type="project" value="TreeGrafter"/>
</dbReference>
<dbReference type="KEGG" id="fcy:FRACYDRAFT_262126"/>
<evidence type="ECO:0000256" key="2">
    <source>
        <dbReference type="SAM" id="MobiDB-lite"/>
    </source>
</evidence>
<dbReference type="InterPro" id="IPR044528">
    <property type="entry name" value="POD-like_MBL-fold"/>
</dbReference>
<keyword evidence="1" id="KW-0479">Metal-binding</keyword>
<dbReference type="InterPro" id="IPR001279">
    <property type="entry name" value="Metallo-B-lactamas"/>
</dbReference>
<dbReference type="GO" id="GO:0050313">
    <property type="term" value="F:sulfur dioxygenase activity"/>
    <property type="evidence" value="ECO:0007669"/>
    <property type="project" value="InterPro"/>
</dbReference>
<sequence length="475" mass="51740">MTTTAGKDVVSSSSLLLQVLSRASTCPLPSSSQQSLVRSYSTTSAKKQLLLSRSSSSSSLLSLATADHSSSSFLKDHKSSSSSSSLLKQQSSTMTTTTTSYTGTNGMNKGGSILRASASSSSSDPNTNHNHNNKCECHNAINCDNDVNDGYFEVIGLQQLFDVESSTYTYLIWDTTTKDAIIIDPVLEQVDRDIKEIQEQDLNVLYAINTHVHADHITGTGVLKRKLLKLQGSKSNTNKSNTNDKLGLGLLQSVISKASNAKSDIQLENNDKIYFGSRYIQALSTPGHTTGCMCFVLDDLSYVFTGDTLLIQGCGRTDFQEGSSSTLWDSIYTQLFNSTILPDTTIIYPAHDYKSRKLSSIGIEKETNPRLGITKTKEEFLEIMKNLNLSYPKKMDITVPANMLRCEANNPIEVSPVPPCHGVGFGAWWPWDWTRCCTRSRGGGAAEAAEATDLGTGKAGGRLYNSNVQFHAFGY</sequence>
<feature type="compositionally biased region" description="Low complexity" evidence="2">
    <location>
        <begin position="80"/>
        <end position="104"/>
    </location>
</feature>
<dbReference type="GO" id="GO:0046872">
    <property type="term" value="F:metal ion binding"/>
    <property type="evidence" value="ECO:0007669"/>
    <property type="project" value="UniProtKB-KW"/>
</dbReference>
<evidence type="ECO:0000313" key="4">
    <source>
        <dbReference type="EMBL" id="OEU14885.1"/>
    </source>
</evidence>
<evidence type="ECO:0000256" key="1">
    <source>
        <dbReference type="ARBA" id="ARBA00022723"/>
    </source>
</evidence>
<dbReference type="GO" id="GO:0016787">
    <property type="term" value="F:hydrolase activity"/>
    <property type="evidence" value="ECO:0007669"/>
    <property type="project" value="UniProtKB-KW"/>
</dbReference>
<feature type="domain" description="Metallo-beta-lactamase" evidence="3">
    <location>
        <begin position="166"/>
        <end position="351"/>
    </location>
</feature>
<proteinExistence type="predicted"/>
<accession>A0A1E7FA36</accession>
<evidence type="ECO:0000259" key="3">
    <source>
        <dbReference type="SMART" id="SM00849"/>
    </source>
</evidence>
<feature type="region of interest" description="Disordered" evidence="2">
    <location>
        <begin position="72"/>
        <end position="129"/>
    </location>
</feature>
<evidence type="ECO:0000313" key="5">
    <source>
        <dbReference type="Proteomes" id="UP000095751"/>
    </source>
</evidence>
<dbReference type="InterPro" id="IPR036866">
    <property type="entry name" value="RibonucZ/Hydroxyglut_hydro"/>
</dbReference>
<dbReference type="OrthoDB" id="449487at2759"/>
<dbReference type="CDD" id="cd07724">
    <property type="entry name" value="POD-like_MBL-fold"/>
    <property type="match status" value="1"/>
</dbReference>
<dbReference type="InParanoid" id="A0A1E7FA36"/>
<dbReference type="Gene3D" id="3.60.15.10">
    <property type="entry name" value="Ribonuclease Z/Hydroxyacylglutathione hydrolase-like"/>
    <property type="match status" value="1"/>
</dbReference>
<dbReference type="AlphaFoldDB" id="A0A1E7FA36"/>
<dbReference type="InterPro" id="IPR051682">
    <property type="entry name" value="Mito_Persulfide_Diox"/>
</dbReference>
<protein>
    <submittedName>
        <fullName evidence="4">Metallo-hydrolase/oxidoreductase</fullName>
    </submittedName>
</protein>
<reference evidence="4 5" key="1">
    <citation type="submission" date="2016-09" db="EMBL/GenBank/DDBJ databases">
        <title>Extensive genetic diversity and differential bi-allelic expression allows diatom success in the polar Southern Ocean.</title>
        <authorList>
            <consortium name="DOE Joint Genome Institute"/>
            <person name="Mock T."/>
            <person name="Otillar R.P."/>
            <person name="Strauss J."/>
            <person name="Dupont C."/>
            <person name="Frickenhaus S."/>
            <person name="Maumus F."/>
            <person name="Mcmullan M."/>
            <person name="Sanges R."/>
            <person name="Schmutz J."/>
            <person name="Toseland A."/>
            <person name="Valas R."/>
            <person name="Veluchamy A."/>
            <person name="Ward B.J."/>
            <person name="Allen A."/>
            <person name="Barry K."/>
            <person name="Falciatore A."/>
            <person name="Ferrante M."/>
            <person name="Fortunato A.E."/>
            <person name="Gloeckner G."/>
            <person name="Gruber A."/>
            <person name="Hipkin R."/>
            <person name="Janech M."/>
            <person name="Kroth P."/>
            <person name="Leese F."/>
            <person name="Lindquist E."/>
            <person name="Lyon B.R."/>
            <person name="Martin J."/>
            <person name="Mayer C."/>
            <person name="Parker M."/>
            <person name="Quesneville H."/>
            <person name="Raymond J."/>
            <person name="Uhlig C."/>
            <person name="Valentin K.U."/>
            <person name="Worden A.Z."/>
            <person name="Armbrust E.V."/>
            <person name="Bowler C."/>
            <person name="Green B."/>
            <person name="Moulton V."/>
            <person name="Van Oosterhout C."/>
            <person name="Grigoriev I."/>
        </authorList>
    </citation>
    <scope>NUCLEOTIDE SEQUENCE [LARGE SCALE GENOMIC DNA]</scope>
    <source>
        <strain evidence="4 5">CCMP1102</strain>
    </source>
</reference>
<dbReference type="PANTHER" id="PTHR43084">
    <property type="entry name" value="PERSULFIDE DIOXYGENASE ETHE1"/>
    <property type="match status" value="1"/>
</dbReference>
<dbReference type="EMBL" id="KV784360">
    <property type="protein sequence ID" value="OEU14885.1"/>
    <property type="molecule type" value="Genomic_DNA"/>
</dbReference>